<proteinExistence type="predicted"/>
<dbReference type="EMBL" id="CAXAMM010039180">
    <property type="protein sequence ID" value="CAK9084490.1"/>
    <property type="molecule type" value="Genomic_DNA"/>
</dbReference>
<feature type="transmembrane region" description="Helical" evidence="1">
    <location>
        <begin position="59"/>
        <end position="80"/>
    </location>
</feature>
<keyword evidence="1" id="KW-1133">Transmembrane helix</keyword>
<evidence type="ECO:0000313" key="3">
    <source>
        <dbReference type="Proteomes" id="UP001642464"/>
    </source>
</evidence>
<organism evidence="2 3">
    <name type="scientific">Durusdinium trenchii</name>
    <dbReference type="NCBI Taxonomy" id="1381693"/>
    <lineage>
        <taxon>Eukaryota</taxon>
        <taxon>Sar</taxon>
        <taxon>Alveolata</taxon>
        <taxon>Dinophyceae</taxon>
        <taxon>Suessiales</taxon>
        <taxon>Symbiodiniaceae</taxon>
        <taxon>Durusdinium</taxon>
    </lineage>
</organism>
<sequence>MTTCHLHVWKLARDSILHNDVKNILDRYENVVLAYLAVSFWLITDSAVQIALFNNAPNVLAGFMLLVVGGSTFLCVYQALSVHYSQIQHIHTLKRLKQATFFCGAEPDREHQRRLLDNEISLMF</sequence>
<feature type="transmembrane region" description="Helical" evidence="1">
    <location>
        <begin position="32"/>
        <end position="53"/>
    </location>
</feature>
<gene>
    <name evidence="2" type="ORF">SCF082_LOCUS40074</name>
</gene>
<name>A0ABP0QAG1_9DINO</name>
<evidence type="ECO:0000313" key="2">
    <source>
        <dbReference type="EMBL" id="CAK9084490.1"/>
    </source>
</evidence>
<protein>
    <recommendedName>
        <fullName evidence="4">Solute carrier family 40 protein</fullName>
    </recommendedName>
</protein>
<dbReference type="Proteomes" id="UP001642464">
    <property type="component" value="Unassembled WGS sequence"/>
</dbReference>
<evidence type="ECO:0000256" key="1">
    <source>
        <dbReference type="SAM" id="Phobius"/>
    </source>
</evidence>
<accession>A0ABP0QAG1</accession>
<comment type="caution">
    <text evidence="2">The sequence shown here is derived from an EMBL/GenBank/DDBJ whole genome shotgun (WGS) entry which is preliminary data.</text>
</comment>
<keyword evidence="1" id="KW-0812">Transmembrane</keyword>
<reference evidence="2 3" key="1">
    <citation type="submission" date="2024-02" db="EMBL/GenBank/DDBJ databases">
        <authorList>
            <person name="Chen Y."/>
            <person name="Shah S."/>
            <person name="Dougan E. K."/>
            <person name="Thang M."/>
            <person name="Chan C."/>
        </authorList>
    </citation>
    <scope>NUCLEOTIDE SEQUENCE [LARGE SCALE GENOMIC DNA]</scope>
</reference>
<keyword evidence="1" id="KW-0472">Membrane</keyword>
<evidence type="ECO:0008006" key="4">
    <source>
        <dbReference type="Google" id="ProtNLM"/>
    </source>
</evidence>
<keyword evidence="3" id="KW-1185">Reference proteome</keyword>